<dbReference type="InterPro" id="IPR021683">
    <property type="entry name" value="DUF3267"/>
</dbReference>
<dbReference type="Pfam" id="PF11667">
    <property type="entry name" value="DUF3267"/>
    <property type="match status" value="1"/>
</dbReference>
<keyword evidence="3" id="KW-1185">Reference proteome</keyword>
<comment type="caution">
    <text evidence="2">The sequence shown here is derived from an EMBL/GenBank/DDBJ whole genome shotgun (WGS) entry which is preliminary data.</text>
</comment>
<name>A0A8J8Q7X5_9EURY</name>
<feature type="transmembrane region" description="Helical" evidence="1">
    <location>
        <begin position="215"/>
        <end position="239"/>
    </location>
</feature>
<keyword evidence="1" id="KW-1133">Transmembrane helix</keyword>
<evidence type="ECO:0008006" key="4">
    <source>
        <dbReference type="Google" id="ProtNLM"/>
    </source>
</evidence>
<gene>
    <name evidence="2" type="ORF">CV102_03025</name>
</gene>
<organism evidence="2 3">
    <name type="scientific">Natronococcus pandeyae</name>
    <dbReference type="NCBI Taxonomy" id="2055836"/>
    <lineage>
        <taxon>Archaea</taxon>
        <taxon>Methanobacteriati</taxon>
        <taxon>Methanobacteriota</taxon>
        <taxon>Stenosarchaea group</taxon>
        <taxon>Halobacteria</taxon>
        <taxon>Halobacteriales</taxon>
        <taxon>Natrialbaceae</taxon>
        <taxon>Natronococcus</taxon>
    </lineage>
</organism>
<evidence type="ECO:0000313" key="3">
    <source>
        <dbReference type="Proteomes" id="UP000766904"/>
    </source>
</evidence>
<proteinExistence type="predicted"/>
<feature type="transmembrane region" description="Helical" evidence="1">
    <location>
        <begin position="70"/>
        <end position="89"/>
    </location>
</feature>
<dbReference type="Proteomes" id="UP000766904">
    <property type="component" value="Unassembled WGS sequence"/>
</dbReference>
<feature type="transmembrane region" description="Helical" evidence="1">
    <location>
        <begin position="157"/>
        <end position="178"/>
    </location>
</feature>
<feature type="transmembrane region" description="Helical" evidence="1">
    <location>
        <begin position="28"/>
        <end position="50"/>
    </location>
</feature>
<keyword evidence="1" id="KW-0472">Membrane</keyword>
<sequence>MPVSVPDTSDSGDPIATFRLTQSVAIQWVLTSVVGFFAFAYCFAFVLAAIRGTSLEPIVVTGTALPGSGLWLLAAGGLLVLVVVPHELLHGAFMARYADSPSYGVGVSHFVLPYAYAQTRNASYTRNQLLVVLLAPFTIISVVGLLAMAIYPSPLLIVPLAANAAGSIGDLWMAGVLCQYRADVRVSGHPQPGAQGFAVYSPAGTTVERLPGATILATAVTGAVGTLAVSTTVLVGLVFQSLAFGSGSLVVDPNGWTVLRHELRPDGTAAIEIGGRVLAALALTGGVAWAVLTMAWRSR</sequence>
<evidence type="ECO:0000256" key="1">
    <source>
        <dbReference type="SAM" id="Phobius"/>
    </source>
</evidence>
<accession>A0A8J8Q7X5</accession>
<evidence type="ECO:0000313" key="2">
    <source>
        <dbReference type="EMBL" id="TYL40557.1"/>
    </source>
</evidence>
<feature type="transmembrane region" description="Helical" evidence="1">
    <location>
        <begin position="273"/>
        <end position="296"/>
    </location>
</feature>
<keyword evidence="1" id="KW-0812">Transmembrane</keyword>
<feature type="transmembrane region" description="Helical" evidence="1">
    <location>
        <begin position="129"/>
        <end position="151"/>
    </location>
</feature>
<protein>
    <recommendedName>
        <fullName evidence="4">DUF3267 domain-containing protein</fullName>
    </recommendedName>
</protein>
<dbReference type="EMBL" id="PHNJ01000001">
    <property type="protein sequence ID" value="TYL40557.1"/>
    <property type="molecule type" value="Genomic_DNA"/>
</dbReference>
<dbReference type="AlphaFoldDB" id="A0A8J8Q7X5"/>
<reference evidence="2" key="1">
    <citation type="submission" date="2017-11" db="EMBL/GenBank/DDBJ databases">
        <authorList>
            <person name="Kajale S.C."/>
            <person name="Sharma A."/>
        </authorList>
    </citation>
    <scope>NUCLEOTIDE SEQUENCE</scope>
    <source>
        <strain evidence="2">LS1_42</strain>
    </source>
</reference>